<dbReference type="PANTHER" id="PTHR13220">
    <property type="entry name" value="TIMELESS INTERACTING-RELATED"/>
    <property type="match status" value="1"/>
</dbReference>
<accession>A0A8J9X0J3</accession>
<dbReference type="InterPro" id="IPR012923">
    <property type="entry name" value="Csm3"/>
</dbReference>
<gene>
    <name evidence="9" type="ORF">PTTT1_LOCUS7711</name>
</gene>
<protein>
    <recommendedName>
        <fullName evidence="8">Chromosome segregation in meiosis protein 3 domain-containing protein</fullName>
    </recommendedName>
</protein>
<feature type="region of interest" description="Disordered" evidence="7">
    <location>
        <begin position="213"/>
        <end position="392"/>
    </location>
</feature>
<feature type="compositionally biased region" description="Polar residues" evidence="7">
    <location>
        <begin position="239"/>
        <end position="252"/>
    </location>
</feature>
<dbReference type="GO" id="GO:0031298">
    <property type="term" value="C:replication fork protection complex"/>
    <property type="evidence" value="ECO:0007669"/>
    <property type="project" value="TreeGrafter"/>
</dbReference>
<dbReference type="InterPro" id="IPR040038">
    <property type="entry name" value="TIPIN/Csm3/Swi3"/>
</dbReference>
<keyword evidence="4 6" id="KW-0539">Nucleus</keyword>
<proteinExistence type="inferred from homology"/>
<dbReference type="GO" id="GO:0000076">
    <property type="term" value="P:DNA replication checkpoint signaling"/>
    <property type="evidence" value="ECO:0007669"/>
    <property type="project" value="UniProtKB-UniRule"/>
</dbReference>
<dbReference type="EMBL" id="OU594951">
    <property type="protein sequence ID" value="CAG9278686.1"/>
    <property type="molecule type" value="Genomic_DNA"/>
</dbReference>
<dbReference type="AlphaFoldDB" id="A0A8J9X0J3"/>
<sequence>MTSLPQRSLLQGNSGIVREETRSRYDTTGWSSDSDEEDAAERALSERYGEASEAKDRSNGTANTQSTTSPTAGGVNAQEIAALYDKGVTVKPKRRRVTLEETHLTGADGLIRLPHDLSAALHYRPPPHKRDVPTAAAYSRRLMRGYEQWFQQLVPSTATDDAALKTSSLGAKKSVKAFVETMRHAVRNQHLERIYGRERADAMLVELEHGLRQQQEVTSGDEPYIEADDDGQRAKPPVTRQTIPDATTFTSSRDQDNHQIRNHNVTGSPVAMNRNDTTGERRRILDDDSDEEHEATFADDHDQTTEALEQQSSGKGRTMDEAELRVDSHNDSVSGDQDDEVVAAGGHHKSSDALPHQRSPSTTEVSVGTQDSETMTIIPTMTMASQSDESNN</sequence>
<feature type="compositionally biased region" description="Polar residues" evidence="7">
    <location>
        <begin position="1"/>
        <end position="14"/>
    </location>
</feature>
<evidence type="ECO:0000256" key="4">
    <source>
        <dbReference type="ARBA" id="ARBA00023242"/>
    </source>
</evidence>
<feature type="region of interest" description="Disordered" evidence="7">
    <location>
        <begin position="1"/>
        <end position="74"/>
    </location>
</feature>
<evidence type="ECO:0000313" key="9">
    <source>
        <dbReference type="EMBL" id="CAG9278686.1"/>
    </source>
</evidence>
<dbReference type="GO" id="GO:0043111">
    <property type="term" value="P:replication fork arrest"/>
    <property type="evidence" value="ECO:0007669"/>
    <property type="project" value="TreeGrafter"/>
</dbReference>
<evidence type="ECO:0000256" key="7">
    <source>
        <dbReference type="SAM" id="MobiDB-lite"/>
    </source>
</evidence>
<evidence type="ECO:0000256" key="6">
    <source>
        <dbReference type="RuleBase" id="RU366049"/>
    </source>
</evidence>
<feature type="compositionally biased region" description="Basic and acidic residues" evidence="7">
    <location>
        <begin position="294"/>
        <end position="304"/>
    </location>
</feature>
<dbReference type="GO" id="GO:0003677">
    <property type="term" value="F:DNA binding"/>
    <property type="evidence" value="ECO:0007669"/>
    <property type="project" value="TreeGrafter"/>
</dbReference>
<name>A0A8J9X0J3_PHATR</name>
<organism evidence="9">
    <name type="scientific">Phaeodactylum tricornutum</name>
    <name type="common">Diatom</name>
    <dbReference type="NCBI Taxonomy" id="2850"/>
    <lineage>
        <taxon>Eukaryota</taxon>
        <taxon>Sar</taxon>
        <taxon>Stramenopiles</taxon>
        <taxon>Ochrophyta</taxon>
        <taxon>Bacillariophyta</taxon>
        <taxon>Bacillariophyceae</taxon>
        <taxon>Bacillariophycidae</taxon>
        <taxon>Naviculales</taxon>
        <taxon>Phaeodactylaceae</taxon>
        <taxon>Phaeodactylum</taxon>
    </lineage>
</organism>
<evidence type="ECO:0000259" key="8">
    <source>
        <dbReference type="Pfam" id="PF07962"/>
    </source>
</evidence>
<keyword evidence="5 6" id="KW-0131">Cell cycle</keyword>
<dbReference type="Pfam" id="PF07962">
    <property type="entry name" value="Swi3"/>
    <property type="match status" value="1"/>
</dbReference>
<evidence type="ECO:0000256" key="5">
    <source>
        <dbReference type="ARBA" id="ARBA00023306"/>
    </source>
</evidence>
<comment type="subcellular location">
    <subcellularLocation>
        <location evidence="1 6">Nucleus</location>
    </subcellularLocation>
</comment>
<evidence type="ECO:0000256" key="2">
    <source>
        <dbReference type="ARBA" id="ARBA00006075"/>
    </source>
</evidence>
<comment type="function">
    <text evidence="6">Plays an important role in the control of DNA replication and the maintenance of replication fork stability.</text>
</comment>
<dbReference type="GO" id="GO:0031297">
    <property type="term" value="P:replication fork processing"/>
    <property type="evidence" value="ECO:0007669"/>
    <property type="project" value="UniProtKB-UniRule"/>
</dbReference>
<reference evidence="9" key="1">
    <citation type="submission" date="2022-02" db="EMBL/GenBank/DDBJ databases">
        <authorList>
            <person name="Giguere J D."/>
        </authorList>
    </citation>
    <scope>NUCLEOTIDE SEQUENCE</scope>
    <source>
        <strain evidence="9">CCAP 1055/1</strain>
    </source>
</reference>
<evidence type="ECO:0000256" key="1">
    <source>
        <dbReference type="ARBA" id="ARBA00004123"/>
    </source>
</evidence>
<feature type="compositionally biased region" description="Basic and acidic residues" evidence="7">
    <location>
        <begin position="317"/>
        <end position="330"/>
    </location>
</feature>
<dbReference type="PANTHER" id="PTHR13220:SF11">
    <property type="entry name" value="TIMELESS-INTERACTING PROTEIN"/>
    <property type="match status" value="1"/>
</dbReference>
<keyword evidence="3 6" id="KW-0227">DNA damage</keyword>
<dbReference type="GO" id="GO:0006974">
    <property type="term" value="P:DNA damage response"/>
    <property type="evidence" value="ECO:0007669"/>
    <property type="project" value="UniProtKB-KW"/>
</dbReference>
<evidence type="ECO:0000256" key="3">
    <source>
        <dbReference type="ARBA" id="ARBA00022763"/>
    </source>
</evidence>
<dbReference type="Proteomes" id="UP000836788">
    <property type="component" value="Chromosome 10"/>
</dbReference>
<feature type="compositionally biased region" description="Polar residues" evidence="7">
    <location>
        <begin position="305"/>
        <end position="315"/>
    </location>
</feature>
<feature type="compositionally biased region" description="Polar residues" evidence="7">
    <location>
        <begin position="358"/>
        <end position="392"/>
    </location>
</feature>
<feature type="compositionally biased region" description="Basic and acidic residues" evidence="7">
    <location>
        <begin position="40"/>
        <end position="58"/>
    </location>
</feature>
<feature type="compositionally biased region" description="Polar residues" evidence="7">
    <location>
        <begin position="59"/>
        <end position="71"/>
    </location>
</feature>
<comment type="similarity">
    <text evidence="2 6">Belongs to the CSM3 family.</text>
</comment>
<feature type="domain" description="Chromosome segregation in meiosis protein 3" evidence="8">
    <location>
        <begin position="99"/>
        <end position="185"/>
    </location>
</feature>
<feature type="compositionally biased region" description="Basic and acidic residues" evidence="7">
    <location>
        <begin position="277"/>
        <end position="286"/>
    </location>
</feature>